<evidence type="ECO:0000313" key="2">
    <source>
        <dbReference type="EMBL" id="HJE40028.1"/>
    </source>
</evidence>
<accession>A0A921E9M4</accession>
<reference evidence="2" key="1">
    <citation type="journal article" date="2021" name="PeerJ">
        <title>Extensive microbial diversity within the chicken gut microbiome revealed by metagenomics and culture.</title>
        <authorList>
            <person name="Gilroy R."/>
            <person name="Ravi A."/>
            <person name="Getino M."/>
            <person name="Pursley I."/>
            <person name="Horton D.L."/>
            <person name="Alikhan N.F."/>
            <person name="Baker D."/>
            <person name="Gharbi K."/>
            <person name="Hall N."/>
            <person name="Watson M."/>
            <person name="Adriaenssens E.M."/>
            <person name="Foster-Nyarko E."/>
            <person name="Jarju S."/>
            <person name="Secka A."/>
            <person name="Antonio M."/>
            <person name="Oren A."/>
            <person name="Chaudhuri R.R."/>
            <person name="La Ragione R."/>
            <person name="Hildebrand F."/>
            <person name="Pallen M.J."/>
        </authorList>
    </citation>
    <scope>NUCLEOTIDE SEQUENCE</scope>
    <source>
        <strain evidence="2">4100</strain>
    </source>
</reference>
<proteinExistence type="predicted"/>
<keyword evidence="1" id="KW-0732">Signal</keyword>
<sequence>MMLRRLYLRIAMLVAVIASVHTPSAAQTDPLFTQYFEVPSYYNPASIGLTDFVRFRAVSRLQWVGVSNSPTTFALAADMPLKLFDRRWGVGLVLNQDSYGLFSNLGGNVQLAFKQKMFKGELTAAVQVGISSMTFKGSEVEIEFDDDYHIGQDEAIPTTDISGTAFDIGLGVHYTHRLFWAGVSMLHLNSPSISLGDAVASSGSSDSDLGDDAKNYKIDLKPTLYFMGGSNIPLRNTLFEVMPSVMVASDLGNNTTFELTARARWKKFLTFGVGYRYNDAVSVMASGEYKGFFIAYSYDYPLSDIAKLSSGSHEILAGYSLKLDLGDHNKYKHKSIRIL</sequence>
<dbReference type="EMBL" id="DYXT01000051">
    <property type="protein sequence ID" value="HJE40028.1"/>
    <property type="molecule type" value="Genomic_DNA"/>
</dbReference>
<dbReference type="AlphaFoldDB" id="A0A921E9M4"/>
<dbReference type="Pfam" id="PF11751">
    <property type="entry name" value="PorP_SprF"/>
    <property type="match status" value="1"/>
</dbReference>
<organism evidence="2 3">
    <name type="scientific">Candidatus Amulumruptor caecigallinarius</name>
    <dbReference type="NCBI Taxonomy" id="2109911"/>
    <lineage>
        <taxon>Bacteria</taxon>
        <taxon>Pseudomonadati</taxon>
        <taxon>Bacteroidota</taxon>
        <taxon>Bacteroidia</taxon>
        <taxon>Bacteroidales</taxon>
        <taxon>Muribaculaceae</taxon>
        <taxon>Candidatus Amulumruptor</taxon>
    </lineage>
</organism>
<dbReference type="InterPro" id="IPR019861">
    <property type="entry name" value="PorP/SprF_Bacteroidetes"/>
</dbReference>
<gene>
    <name evidence="2" type="ORF">K8V47_09780</name>
</gene>
<feature type="signal peptide" evidence="1">
    <location>
        <begin position="1"/>
        <end position="26"/>
    </location>
</feature>
<evidence type="ECO:0000313" key="3">
    <source>
        <dbReference type="Proteomes" id="UP000711407"/>
    </source>
</evidence>
<feature type="chain" id="PRO_5037185188" evidence="1">
    <location>
        <begin position="27"/>
        <end position="339"/>
    </location>
</feature>
<evidence type="ECO:0000256" key="1">
    <source>
        <dbReference type="SAM" id="SignalP"/>
    </source>
</evidence>
<comment type="caution">
    <text evidence="2">The sequence shown here is derived from an EMBL/GenBank/DDBJ whole genome shotgun (WGS) entry which is preliminary data.</text>
</comment>
<dbReference type="Proteomes" id="UP000711407">
    <property type="component" value="Unassembled WGS sequence"/>
</dbReference>
<protein>
    <submittedName>
        <fullName evidence="2">Type IX secretion system membrane protein PorP/SprF</fullName>
    </submittedName>
</protein>
<name>A0A921E9M4_9BACT</name>
<reference evidence="2" key="2">
    <citation type="submission" date="2021-09" db="EMBL/GenBank/DDBJ databases">
        <authorList>
            <person name="Gilroy R."/>
        </authorList>
    </citation>
    <scope>NUCLEOTIDE SEQUENCE</scope>
    <source>
        <strain evidence="2">4100</strain>
    </source>
</reference>
<dbReference type="NCBIfam" id="TIGR03519">
    <property type="entry name" value="T9SS_PorP_fam"/>
    <property type="match status" value="1"/>
</dbReference>